<evidence type="ECO:0000256" key="3">
    <source>
        <dbReference type="PROSITE-ProRule" id="PRU00023"/>
    </source>
</evidence>
<dbReference type="GO" id="GO:0051059">
    <property type="term" value="F:NF-kappaB binding"/>
    <property type="evidence" value="ECO:0007669"/>
    <property type="project" value="TreeGrafter"/>
</dbReference>
<feature type="repeat" description="ANK" evidence="3">
    <location>
        <begin position="331"/>
        <end position="363"/>
    </location>
</feature>
<feature type="region of interest" description="Disordered" evidence="4">
    <location>
        <begin position="65"/>
        <end position="86"/>
    </location>
</feature>
<dbReference type="GO" id="GO:0005829">
    <property type="term" value="C:cytosol"/>
    <property type="evidence" value="ECO:0007669"/>
    <property type="project" value="TreeGrafter"/>
</dbReference>
<dbReference type="InterPro" id="IPR051070">
    <property type="entry name" value="NF-kappa-B_inhibitor"/>
</dbReference>
<dbReference type="Proteomes" id="UP001186944">
    <property type="component" value="Unassembled WGS sequence"/>
</dbReference>
<dbReference type="EMBL" id="VSWD01000012">
    <property type="protein sequence ID" value="KAK3086659.1"/>
    <property type="molecule type" value="Genomic_DNA"/>
</dbReference>
<evidence type="ECO:0000256" key="2">
    <source>
        <dbReference type="ARBA" id="ARBA00023043"/>
    </source>
</evidence>
<dbReference type="InterPro" id="IPR036770">
    <property type="entry name" value="Ankyrin_rpt-contain_sf"/>
</dbReference>
<evidence type="ECO:0000256" key="1">
    <source>
        <dbReference type="ARBA" id="ARBA00022737"/>
    </source>
</evidence>
<dbReference type="Pfam" id="PF12796">
    <property type="entry name" value="Ank_2"/>
    <property type="match status" value="2"/>
</dbReference>
<dbReference type="PANTHER" id="PTHR46680:SF3">
    <property type="entry name" value="NF-KAPPA-B INHIBITOR CACTUS"/>
    <property type="match status" value="1"/>
</dbReference>
<reference evidence="5" key="1">
    <citation type="submission" date="2019-08" db="EMBL/GenBank/DDBJ databases">
        <title>The improved chromosome-level genome for the pearl oyster Pinctada fucata martensii using PacBio sequencing and Hi-C.</title>
        <authorList>
            <person name="Zheng Z."/>
        </authorList>
    </citation>
    <scope>NUCLEOTIDE SEQUENCE</scope>
    <source>
        <strain evidence="5">ZZ-2019</strain>
        <tissue evidence="5">Adductor muscle</tissue>
    </source>
</reference>
<name>A0AA88Y071_PINIB</name>
<dbReference type="PROSITE" id="PS50297">
    <property type="entry name" value="ANK_REP_REGION"/>
    <property type="match status" value="3"/>
</dbReference>
<keyword evidence="2 3" id="KW-0040">ANK repeat</keyword>
<dbReference type="PROSITE" id="PS50088">
    <property type="entry name" value="ANK_REPEAT"/>
    <property type="match status" value="4"/>
</dbReference>
<gene>
    <name evidence="5" type="ORF">FSP39_021531</name>
</gene>
<protein>
    <submittedName>
        <fullName evidence="5">Uncharacterized protein</fullName>
    </submittedName>
</protein>
<proteinExistence type="predicted"/>
<dbReference type="Gene3D" id="1.25.40.20">
    <property type="entry name" value="Ankyrin repeat-containing domain"/>
    <property type="match status" value="1"/>
</dbReference>
<evidence type="ECO:0000313" key="5">
    <source>
        <dbReference type="EMBL" id="KAK3086659.1"/>
    </source>
</evidence>
<dbReference type="InterPro" id="IPR002110">
    <property type="entry name" value="Ankyrin_rpt"/>
</dbReference>
<evidence type="ECO:0000256" key="4">
    <source>
        <dbReference type="SAM" id="MobiDB-lite"/>
    </source>
</evidence>
<dbReference type="AlphaFoldDB" id="A0AA88Y071"/>
<feature type="region of interest" description="Disordered" evidence="4">
    <location>
        <begin position="1"/>
        <end position="22"/>
    </location>
</feature>
<keyword evidence="1" id="KW-0677">Repeat</keyword>
<organism evidence="5 6">
    <name type="scientific">Pinctada imbricata</name>
    <name type="common">Atlantic pearl-oyster</name>
    <name type="synonym">Pinctada martensii</name>
    <dbReference type="NCBI Taxonomy" id="66713"/>
    <lineage>
        <taxon>Eukaryota</taxon>
        <taxon>Metazoa</taxon>
        <taxon>Spiralia</taxon>
        <taxon>Lophotrochozoa</taxon>
        <taxon>Mollusca</taxon>
        <taxon>Bivalvia</taxon>
        <taxon>Autobranchia</taxon>
        <taxon>Pteriomorphia</taxon>
        <taxon>Pterioida</taxon>
        <taxon>Pterioidea</taxon>
        <taxon>Pteriidae</taxon>
        <taxon>Pinctada</taxon>
    </lineage>
</organism>
<feature type="repeat" description="ANK" evidence="3">
    <location>
        <begin position="179"/>
        <end position="211"/>
    </location>
</feature>
<dbReference type="SUPFAM" id="SSF48403">
    <property type="entry name" value="Ankyrin repeat"/>
    <property type="match status" value="1"/>
</dbReference>
<dbReference type="PRINTS" id="PR01415">
    <property type="entry name" value="ANKYRIN"/>
</dbReference>
<keyword evidence="6" id="KW-1185">Reference proteome</keyword>
<dbReference type="GO" id="GO:0071356">
    <property type="term" value="P:cellular response to tumor necrosis factor"/>
    <property type="evidence" value="ECO:0007669"/>
    <property type="project" value="TreeGrafter"/>
</dbReference>
<dbReference type="PANTHER" id="PTHR46680">
    <property type="entry name" value="NF-KAPPA-B INHIBITOR ALPHA"/>
    <property type="match status" value="1"/>
</dbReference>
<feature type="repeat" description="ANK" evidence="3">
    <location>
        <begin position="212"/>
        <end position="234"/>
    </location>
</feature>
<accession>A0AA88Y071</accession>
<evidence type="ECO:0000313" key="6">
    <source>
        <dbReference type="Proteomes" id="UP001186944"/>
    </source>
</evidence>
<comment type="caution">
    <text evidence="5">The sequence shown here is derived from an EMBL/GenBank/DDBJ whole genome shotgun (WGS) entry which is preliminary data.</text>
</comment>
<sequence length="372" mass="41371">MASRLDFDDLEVDGEGSTSTSARRIHKCPLLNEKSQCQDRVDSGISSMTFSSSDSVISEIRSQISRCNSNGQEQSTEGSTDINSGCDSLDNVTKKLRDTVLEEDEDEGISSFDPDNVPIKKCTKVTDRITDEALEVYGRDIDGDTLLHISIIHGNNKITREFIRLAPWNNWLDIYNEKLRQTPLHLAALTENAVIARALLVGGANPEFCDHNGDTALHIACRKGHVPVVGALMKPITSPETAYVEYEYTLKHIPQNLELRNSDGFTCLHLSAENGHKDILQALISRGADVNVWDSKTGFSVLHIAARKNDIQMARFLLRCRGLKVDKESYNGTTPLMLAVSHRNTEMIHLLLQAGSKMRDINDFDDSLSDEE</sequence>
<dbReference type="SMART" id="SM00248">
    <property type="entry name" value="ANK"/>
    <property type="match status" value="6"/>
</dbReference>
<feature type="repeat" description="ANK" evidence="3">
    <location>
        <begin position="263"/>
        <end position="295"/>
    </location>
</feature>